<dbReference type="InParanoid" id="A0A3G9J724"/>
<dbReference type="KEGG" id="ebm:SG0102_17740"/>
<keyword evidence="2" id="KW-0805">Transcription regulation</keyword>
<dbReference type="InterPro" id="IPR036388">
    <property type="entry name" value="WH-like_DNA-bd_sf"/>
</dbReference>
<proteinExistence type="inferred from homology"/>
<comment type="similarity">
    <text evidence="1">Belongs to the LysR transcriptional regulatory family.</text>
</comment>
<organism evidence="6 7">
    <name type="scientific">Intestinibaculum porci</name>
    <dbReference type="NCBI Taxonomy" id="2487118"/>
    <lineage>
        <taxon>Bacteria</taxon>
        <taxon>Bacillati</taxon>
        <taxon>Bacillota</taxon>
        <taxon>Erysipelotrichia</taxon>
        <taxon>Erysipelotrichales</taxon>
        <taxon>Erysipelotrichaceae</taxon>
        <taxon>Intestinibaculum</taxon>
    </lineage>
</organism>
<keyword evidence="3" id="KW-0238">DNA-binding</keyword>
<dbReference type="Pfam" id="PF00126">
    <property type="entry name" value="HTH_1"/>
    <property type="match status" value="1"/>
</dbReference>
<protein>
    <submittedName>
        <fullName evidence="6">LysR family transcriptional regulator</fullName>
    </submittedName>
</protein>
<accession>A0A3G9J724</accession>
<evidence type="ECO:0000256" key="1">
    <source>
        <dbReference type="ARBA" id="ARBA00009437"/>
    </source>
</evidence>
<feature type="domain" description="HTH lysR-type" evidence="5">
    <location>
        <begin position="1"/>
        <end position="58"/>
    </location>
</feature>
<evidence type="ECO:0000256" key="2">
    <source>
        <dbReference type="ARBA" id="ARBA00023015"/>
    </source>
</evidence>
<keyword evidence="7" id="KW-1185">Reference proteome</keyword>
<evidence type="ECO:0000313" key="6">
    <source>
        <dbReference type="EMBL" id="BBH26840.1"/>
    </source>
</evidence>
<evidence type="ECO:0000256" key="4">
    <source>
        <dbReference type="ARBA" id="ARBA00023163"/>
    </source>
</evidence>
<evidence type="ECO:0000259" key="5">
    <source>
        <dbReference type="PROSITE" id="PS50931"/>
    </source>
</evidence>
<dbReference type="InterPro" id="IPR036390">
    <property type="entry name" value="WH_DNA-bd_sf"/>
</dbReference>
<dbReference type="PRINTS" id="PR00039">
    <property type="entry name" value="HTHLYSR"/>
</dbReference>
<dbReference type="OrthoDB" id="9803714at2"/>
<dbReference type="InterPro" id="IPR000847">
    <property type="entry name" value="LysR_HTH_N"/>
</dbReference>
<dbReference type="FunCoup" id="A0A3G9J724">
    <property type="interactions" value="145"/>
</dbReference>
<dbReference type="RefSeq" id="WP_125119654.1">
    <property type="nucleotide sequence ID" value="NZ_AP019309.1"/>
</dbReference>
<dbReference type="Proteomes" id="UP000268059">
    <property type="component" value="Chromosome"/>
</dbReference>
<evidence type="ECO:0000313" key="7">
    <source>
        <dbReference type="Proteomes" id="UP000268059"/>
    </source>
</evidence>
<dbReference type="Pfam" id="PF03466">
    <property type="entry name" value="LysR_substrate"/>
    <property type="match status" value="1"/>
</dbReference>
<dbReference type="SUPFAM" id="SSF46785">
    <property type="entry name" value="Winged helix' DNA-binding domain"/>
    <property type="match status" value="1"/>
</dbReference>
<gene>
    <name evidence="6" type="ORF">SG0102_17740</name>
</gene>
<dbReference type="SUPFAM" id="SSF53850">
    <property type="entry name" value="Periplasmic binding protein-like II"/>
    <property type="match status" value="1"/>
</dbReference>
<dbReference type="PROSITE" id="PS50931">
    <property type="entry name" value="HTH_LYSR"/>
    <property type="match status" value="1"/>
</dbReference>
<dbReference type="GO" id="GO:0003677">
    <property type="term" value="F:DNA binding"/>
    <property type="evidence" value="ECO:0007669"/>
    <property type="project" value="UniProtKB-KW"/>
</dbReference>
<dbReference type="Gene3D" id="1.10.10.10">
    <property type="entry name" value="Winged helix-like DNA-binding domain superfamily/Winged helix DNA-binding domain"/>
    <property type="match status" value="1"/>
</dbReference>
<dbReference type="PANTHER" id="PTHR30346">
    <property type="entry name" value="TRANSCRIPTIONAL DUAL REGULATOR HCAR-RELATED"/>
    <property type="match status" value="1"/>
</dbReference>
<dbReference type="Gene3D" id="3.40.190.10">
    <property type="entry name" value="Periplasmic binding protein-like II"/>
    <property type="match status" value="2"/>
</dbReference>
<dbReference type="InterPro" id="IPR005119">
    <property type="entry name" value="LysR_subst-bd"/>
</dbReference>
<dbReference type="PANTHER" id="PTHR30346:SF28">
    <property type="entry name" value="HTH-TYPE TRANSCRIPTIONAL REGULATOR CYNR"/>
    <property type="match status" value="1"/>
</dbReference>
<dbReference type="GO" id="GO:0032993">
    <property type="term" value="C:protein-DNA complex"/>
    <property type="evidence" value="ECO:0007669"/>
    <property type="project" value="TreeGrafter"/>
</dbReference>
<evidence type="ECO:0000256" key="3">
    <source>
        <dbReference type="ARBA" id="ARBA00023125"/>
    </source>
</evidence>
<keyword evidence="4" id="KW-0804">Transcription</keyword>
<sequence length="295" mass="33808">MEIRTLRYFLAVAREENMSRAAETLHVTQHTLSKQLKSLEGELGKKLFTRHSFSIKLTDEGILLRNRAEDLVAMADKIEQEFVSLDDITGGELYLGLAESYQIKYLARAIKEFKVNYPTLRYHITSGDTEQIADKLDKGLLDFLVLAELPDSRKYEYLAFPESDVWGLIIPIDDPLAKNKKISVSDLKGLPLFCSGQAWENELRTWAGNDYSQLKLEGSFRLSYNGSIFAKEGLGYLLTFEHLIDTSYNSGLVFRPLTPKLESNLYIAWNRYQTFTPIAKRFLQHLRTTFIDTGK</sequence>
<dbReference type="FunFam" id="1.10.10.10:FF:000001">
    <property type="entry name" value="LysR family transcriptional regulator"/>
    <property type="match status" value="1"/>
</dbReference>
<name>A0A3G9J724_9FIRM</name>
<dbReference type="CDD" id="cd05466">
    <property type="entry name" value="PBP2_LTTR_substrate"/>
    <property type="match status" value="1"/>
</dbReference>
<reference evidence="6 7" key="1">
    <citation type="submission" date="2018-11" db="EMBL/GenBank/DDBJ databases">
        <title>Novel Erysipelotrichaceae bacterium isolated from small intestine of a swine.</title>
        <authorList>
            <person name="Kim J.S."/>
            <person name="Choe H."/>
            <person name="Lee Y.R."/>
            <person name="Kim K.M."/>
            <person name="Park D.S."/>
        </authorList>
    </citation>
    <scope>NUCLEOTIDE SEQUENCE [LARGE SCALE GENOMIC DNA]</scope>
    <source>
        <strain evidence="6 7">SG0102</strain>
    </source>
</reference>
<dbReference type="AlphaFoldDB" id="A0A3G9J724"/>
<dbReference type="EMBL" id="AP019309">
    <property type="protein sequence ID" value="BBH26840.1"/>
    <property type="molecule type" value="Genomic_DNA"/>
</dbReference>
<dbReference type="GO" id="GO:0003700">
    <property type="term" value="F:DNA-binding transcription factor activity"/>
    <property type="evidence" value="ECO:0007669"/>
    <property type="project" value="InterPro"/>
</dbReference>